<dbReference type="RefSeq" id="WP_011436282.1">
    <property type="nucleotide sequence ID" value="NC_007777.1"/>
</dbReference>
<protein>
    <submittedName>
        <fullName evidence="2">Uncharacterized protein</fullName>
    </submittedName>
</protein>
<dbReference type="KEGG" id="fra:Francci3_1846"/>
<dbReference type="AlphaFoldDB" id="Q2JBX0"/>
<dbReference type="EMBL" id="CP000249">
    <property type="protein sequence ID" value="ABD11222.1"/>
    <property type="molecule type" value="Genomic_DNA"/>
</dbReference>
<reference evidence="2 3" key="1">
    <citation type="journal article" date="2007" name="Genome Res.">
        <title>Genome characteristics of facultatively symbiotic Frankia sp. strains reflect host range and host plant biogeography.</title>
        <authorList>
            <person name="Normand P."/>
            <person name="Lapierre P."/>
            <person name="Tisa L.S."/>
            <person name="Gogarten J.P."/>
            <person name="Alloisio N."/>
            <person name="Bagnarol E."/>
            <person name="Bassi C.A."/>
            <person name="Berry A.M."/>
            <person name="Bickhart D.M."/>
            <person name="Choisne N."/>
            <person name="Couloux A."/>
            <person name="Cournoyer B."/>
            <person name="Cruveiller S."/>
            <person name="Daubin V."/>
            <person name="Demange N."/>
            <person name="Francino M.P."/>
            <person name="Goltsman E."/>
            <person name="Huang Y."/>
            <person name="Kopp O.R."/>
            <person name="Labarre L."/>
            <person name="Lapidus A."/>
            <person name="Lavire C."/>
            <person name="Marechal J."/>
            <person name="Martinez M."/>
            <person name="Mastronunzio J.E."/>
            <person name="Mullin B.C."/>
            <person name="Niemann J."/>
            <person name="Pujic P."/>
            <person name="Rawnsley T."/>
            <person name="Rouy Z."/>
            <person name="Schenowitz C."/>
            <person name="Sellstedt A."/>
            <person name="Tavares F."/>
            <person name="Tomkins J.P."/>
            <person name="Vallenet D."/>
            <person name="Valverde C."/>
            <person name="Wall L.G."/>
            <person name="Wang Y."/>
            <person name="Medigue C."/>
            <person name="Benson D.R."/>
        </authorList>
    </citation>
    <scope>NUCLEOTIDE SEQUENCE [LARGE SCALE GENOMIC DNA]</scope>
    <source>
        <strain evidence="3">DSM 45818 / CECT 9043 / CcI3</strain>
    </source>
</reference>
<evidence type="ECO:0000256" key="1">
    <source>
        <dbReference type="SAM" id="MobiDB-lite"/>
    </source>
</evidence>
<dbReference type="Proteomes" id="UP000001937">
    <property type="component" value="Chromosome"/>
</dbReference>
<evidence type="ECO:0000313" key="2">
    <source>
        <dbReference type="EMBL" id="ABD11222.1"/>
    </source>
</evidence>
<organism evidence="2 3">
    <name type="scientific">Frankia casuarinae (strain DSM 45818 / CECT 9043 / HFP020203 / CcI3)</name>
    <dbReference type="NCBI Taxonomy" id="106370"/>
    <lineage>
        <taxon>Bacteria</taxon>
        <taxon>Bacillati</taxon>
        <taxon>Actinomycetota</taxon>
        <taxon>Actinomycetes</taxon>
        <taxon>Frankiales</taxon>
        <taxon>Frankiaceae</taxon>
        <taxon>Frankia</taxon>
    </lineage>
</organism>
<name>Q2JBX0_FRACC</name>
<gene>
    <name evidence="2" type="ordered locus">Francci3_1846</name>
</gene>
<dbReference type="HOGENOM" id="CLU_2069670_0_0_11"/>
<proteinExistence type="predicted"/>
<evidence type="ECO:0000313" key="3">
    <source>
        <dbReference type="Proteomes" id="UP000001937"/>
    </source>
</evidence>
<keyword evidence="3" id="KW-1185">Reference proteome</keyword>
<feature type="region of interest" description="Disordered" evidence="1">
    <location>
        <begin position="70"/>
        <end position="118"/>
    </location>
</feature>
<dbReference type="STRING" id="106370.Francci3_1846"/>
<sequence>MAGPGVRAAADCARGANPVRADLPEGLRAAADCTRDAALPVIGVDRDDLALLVVLRPDLLPLLPIVLTSVPAPASPRRPGGMTPTSWPSGGRLVDPASMTTAAGATDRTQARRQRAVG</sequence>
<accession>Q2JBX0</accession>